<reference evidence="1" key="1">
    <citation type="journal article" date="2015" name="Nature">
        <title>Complex archaea that bridge the gap between prokaryotes and eukaryotes.</title>
        <authorList>
            <person name="Spang A."/>
            <person name="Saw J.H."/>
            <person name="Jorgensen S.L."/>
            <person name="Zaremba-Niedzwiedzka K."/>
            <person name="Martijn J."/>
            <person name="Lind A.E."/>
            <person name="van Eijk R."/>
            <person name="Schleper C."/>
            <person name="Guy L."/>
            <person name="Ettema T.J."/>
        </authorList>
    </citation>
    <scope>NUCLEOTIDE SEQUENCE</scope>
</reference>
<organism evidence="1">
    <name type="scientific">marine sediment metagenome</name>
    <dbReference type="NCBI Taxonomy" id="412755"/>
    <lineage>
        <taxon>unclassified sequences</taxon>
        <taxon>metagenomes</taxon>
        <taxon>ecological metagenomes</taxon>
    </lineage>
</organism>
<protein>
    <submittedName>
        <fullName evidence="1">Uncharacterized protein</fullName>
    </submittedName>
</protein>
<dbReference type="AlphaFoldDB" id="A0A0F8WIC5"/>
<dbReference type="EMBL" id="LAZR01064891">
    <property type="protein sequence ID" value="KKK56642.1"/>
    <property type="molecule type" value="Genomic_DNA"/>
</dbReference>
<name>A0A0F8WIC5_9ZZZZ</name>
<comment type="caution">
    <text evidence="1">The sequence shown here is derived from an EMBL/GenBank/DDBJ whole genome shotgun (WGS) entry which is preliminary data.</text>
</comment>
<feature type="non-terminal residue" evidence="1">
    <location>
        <position position="1"/>
    </location>
</feature>
<gene>
    <name evidence="1" type="ORF">LCGC14_3062490</name>
</gene>
<proteinExistence type="predicted"/>
<sequence length="51" mass="5724">RMLHHFSGRAVATWTMLMAFVLLTTPAYAGEVFSCVPSMFDSLEVQVLYPT</sequence>
<accession>A0A0F8WIC5</accession>
<evidence type="ECO:0000313" key="1">
    <source>
        <dbReference type="EMBL" id="KKK56642.1"/>
    </source>
</evidence>